<dbReference type="AlphaFoldDB" id="A0A0D9X4Y2"/>
<dbReference type="HOGENOM" id="CLU_2691345_0_0_1"/>
<reference evidence="2" key="2">
    <citation type="submission" date="2013-12" db="EMBL/GenBank/DDBJ databases">
        <authorList>
            <person name="Yu Y."/>
            <person name="Lee S."/>
            <person name="de Baynast K."/>
            <person name="Wissotski M."/>
            <person name="Liu L."/>
            <person name="Talag J."/>
            <person name="Goicoechea J."/>
            <person name="Angelova A."/>
            <person name="Jetty R."/>
            <person name="Kudrna D."/>
            <person name="Golser W."/>
            <person name="Rivera L."/>
            <person name="Zhang J."/>
            <person name="Wing R."/>
        </authorList>
    </citation>
    <scope>NUCLEOTIDE SEQUENCE</scope>
</reference>
<evidence type="ECO:0000313" key="1">
    <source>
        <dbReference type="EnsemblPlants" id="LPERR08G04470.1"/>
    </source>
</evidence>
<dbReference type="Gramene" id="LPERR08G04470.1">
    <property type="protein sequence ID" value="LPERR08G04470.1"/>
    <property type="gene ID" value="LPERR08G04470"/>
</dbReference>
<reference evidence="1" key="3">
    <citation type="submission" date="2015-04" db="UniProtKB">
        <authorList>
            <consortium name="EnsemblPlants"/>
        </authorList>
    </citation>
    <scope>IDENTIFICATION</scope>
</reference>
<protein>
    <submittedName>
        <fullName evidence="1">Uncharacterized protein</fullName>
    </submittedName>
</protein>
<evidence type="ECO:0000313" key="2">
    <source>
        <dbReference type="Proteomes" id="UP000032180"/>
    </source>
</evidence>
<sequence>MAAARGVELQPRRGVTAGRGARTVLLTQPLGEGGRRRHPSYSAYKEEAEGYQCLNRQHQRFYVLVDADQLMPSI</sequence>
<dbReference type="Proteomes" id="UP000032180">
    <property type="component" value="Chromosome 8"/>
</dbReference>
<reference evidence="1 2" key="1">
    <citation type="submission" date="2012-08" db="EMBL/GenBank/DDBJ databases">
        <title>Oryza genome evolution.</title>
        <authorList>
            <person name="Wing R.A."/>
        </authorList>
    </citation>
    <scope>NUCLEOTIDE SEQUENCE</scope>
</reference>
<proteinExistence type="predicted"/>
<dbReference type="EnsemblPlants" id="LPERR08G04470.1">
    <property type="protein sequence ID" value="LPERR08G04470.1"/>
    <property type="gene ID" value="LPERR08G04470"/>
</dbReference>
<organism evidence="1 2">
    <name type="scientific">Leersia perrieri</name>
    <dbReference type="NCBI Taxonomy" id="77586"/>
    <lineage>
        <taxon>Eukaryota</taxon>
        <taxon>Viridiplantae</taxon>
        <taxon>Streptophyta</taxon>
        <taxon>Embryophyta</taxon>
        <taxon>Tracheophyta</taxon>
        <taxon>Spermatophyta</taxon>
        <taxon>Magnoliopsida</taxon>
        <taxon>Liliopsida</taxon>
        <taxon>Poales</taxon>
        <taxon>Poaceae</taxon>
        <taxon>BOP clade</taxon>
        <taxon>Oryzoideae</taxon>
        <taxon>Oryzeae</taxon>
        <taxon>Oryzinae</taxon>
        <taxon>Leersia</taxon>
    </lineage>
</organism>
<accession>A0A0D9X4Y2</accession>
<name>A0A0D9X4Y2_9ORYZ</name>
<keyword evidence="2" id="KW-1185">Reference proteome</keyword>